<sequence>MDLTSKIALITGGIKGIGKATALTLASKGANIVLNYRKNSNNDEIALKLQKEIESLGVQVLLAKGDISNEEDVKEIFKLIKDHFGRLDILVNNAGITRDNLIIRTKTEDFNQVIDANLKGTFLCMKYASKIMIKQKYGRIISLSSVTGIIGNPGQTNYAASKAGIIGMSKSLAKELGSRHITVNVVAPGFVETDMTKKLDQEYLENMIHHIPLERLGKPEDIAYAVAFLASDEASYITGHVLQADGGMAM</sequence>
<comment type="caution">
    <text evidence="11">The sequence shown here is derived from an EMBL/GenBank/DDBJ whole genome shotgun (WGS) entry which is preliminary data.</text>
</comment>
<dbReference type="PRINTS" id="PR00080">
    <property type="entry name" value="SDRFAMILY"/>
</dbReference>
<dbReference type="PRINTS" id="PR00081">
    <property type="entry name" value="GDHRDH"/>
</dbReference>
<dbReference type="NCBIfam" id="NF005559">
    <property type="entry name" value="PRK07231.1"/>
    <property type="match status" value="1"/>
</dbReference>
<dbReference type="PROSITE" id="PS00061">
    <property type="entry name" value="ADH_SHORT"/>
    <property type="match status" value="1"/>
</dbReference>
<dbReference type="PATRIC" id="fig|999415.3.peg.1151"/>
<comment type="function">
    <text evidence="9">Catalyzes the NADPH-dependent reduction of beta-ketoacyl-ACP substrates to beta-hydroxyacyl-ACP products, the first reductive step in the elongation cycle of fatty acid biosynthesis.</text>
</comment>
<dbReference type="AlphaFoldDB" id="M2PM02"/>
<comment type="similarity">
    <text evidence="2 9">Belongs to the short-chain dehydrogenases/reductases (SDR) family.</text>
</comment>
<accession>M2PM02</accession>
<dbReference type="InterPro" id="IPR011284">
    <property type="entry name" value="3oxo_ACP_reduc"/>
</dbReference>
<keyword evidence="12" id="KW-1185">Reference proteome</keyword>
<keyword evidence="9" id="KW-0276">Fatty acid metabolism</keyword>
<evidence type="ECO:0000259" key="10">
    <source>
        <dbReference type="SMART" id="SM00822"/>
    </source>
</evidence>
<dbReference type="EC" id="1.1.1.100" evidence="3 9"/>
<dbReference type="OrthoDB" id="9803333at2"/>
<keyword evidence="5 9" id="KW-0560">Oxidoreductase</keyword>
<proteinExistence type="inferred from homology"/>
<protein>
    <recommendedName>
        <fullName evidence="3 9">3-oxoacyl-[acyl-carrier-protein] reductase</fullName>
        <ecNumber evidence="3 9">1.1.1.100</ecNumber>
    </recommendedName>
</protein>
<feature type="binding site" evidence="8">
    <location>
        <position position="93"/>
    </location>
    <ligand>
        <name>NADP(+)</name>
        <dbReference type="ChEBI" id="CHEBI:58349"/>
    </ligand>
</feature>
<evidence type="ECO:0000256" key="6">
    <source>
        <dbReference type="ARBA" id="ARBA00048508"/>
    </source>
</evidence>
<evidence type="ECO:0000256" key="8">
    <source>
        <dbReference type="PIRSR" id="PIRSR611284-2"/>
    </source>
</evidence>
<dbReference type="Proteomes" id="UP000011758">
    <property type="component" value="Unassembled WGS sequence"/>
</dbReference>
<dbReference type="PANTHER" id="PTHR42879:SF2">
    <property type="entry name" value="3-OXOACYL-[ACYL-CARRIER-PROTEIN] REDUCTASE FABG"/>
    <property type="match status" value="1"/>
</dbReference>
<dbReference type="NCBIfam" id="NF009466">
    <property type="entry name" value="PRK12826.1-2"/>
    <property type="match status" value="1"/>
</dbReference>
<comment type="pathway">
    <text evidence="1 9">Lipid metabolism; fatty acid biosynthesis.</text>
</comment>
<keyword evidence="9" id="KW-0275">Fatty acid biosynthesis</keyword>
<keyword evidence="9" id="KW-0444">Lipid biosynthesis</keyword>
<feature type="domain" description="Ketoreductase" evidence="10">
    <location>
        <begin position="6"/>
        <end position="194"/>
    </location>
</feature>
<dbReference type="CDD" id="cd05333">
    <property type="entry name" value="BKR_SDR_c"/>
    <property type="match status" value="1"/>
</dbReference>
<dbReference type="RefSeq" id="WP_004802974.1">
    <property type="nucleotide sequence ID" value="NZ_KB446648.1"/>
</dbReference>
<dbReference type="EMBL" id="AGEJ01000018">
    <property type="protein sequence ID" value="EMD16579.1"/>
    <property type="molecule type" value="Genomic_DNA"/>
</dbReference>
<dbReference type="eggNOG" id="COG1028">
    <property type="taxonomic scope" value="Bacteria"/>
</dbReference>
<dbReference type="PANTHER" id="PTHR42879">
    <property type="entry name" value="3-OXOACYL-(ACYL-CARRIER-PROTEIN) REDUCTASE"/>
    <property type="match status" value="1"/>
</dbReference>
<evidence type="ECO:0000256" key="9">
    <source>
        <dbReference type="RuleBase" id="RU366074"/>
    </source>
</evidence>
<dbReference type="BioCyc" id="ECAT999415-HMP:GTTI-1161-MONOMER"/>
<dbReference type="GO" id="GO:0006633">
    <property type="term" value="P:fatty acid biosynthetic process"/>
    <property type="evidence" value="ECO:0007669"/>
    <property type="project" value="UniProtKB-UniPathway"/>
</dbReference>
<evidence type="ECO:0000256" key="7">
    <source>
        <dbReference type="PIRSR" id="PIRSR611284-1"/>
    </source>
</evidence>
<dbReference type="SMART" id="SM00822">
    <property type="entry name" value="PKS_KR"/>
    <property type="match status" value="1"/>
</dbReference>
<evidence type="ECO:0000256" key="1">
    <source>
        <dbReference type="ARBA" id="ARBA00005194"/>
    </source>
</evidence>
<comment type="catalytic activity">
    <reaction evidence="6 9">
        <text>a (3R)-hydroxyacyl-[ACP] + NADP(+) = a 3-oxoacyl-[ACP] + NADPH + H(+)</text>
        <dbReference type="Rhea" id="RHEA:17397"/>
        <dbReference type="Rhea" id="RHEA-COMP:9916"/>
        <dbReference type="Rhea" id="RHEA-COMP:9945"/>
        <dbReference type="ChEBI" id="CHEBI:15378"/>
        <dbReference type="ChEBI" id="CHEBI:57783"/>
        <dbReference type="ChEBI" id="CHEBI:58349"/>
        <dbReference type="ChEBI" id="CHEBI:78776"/>
        <dbReference type="ChEBI" id="CHEBI:78827"/>
        <dbReference type="EC" id="1.1.1.100"/>
    </reaction>
</comment>
<dbReference type="InterPro" id="IPR036291">
    <property type="entry name" value="NAD(P)-bd_dom_sf"/>
</dbReference>
<name>M2PM02_9FIRM</name>
<dbReference type="GO" id="GO:0004316">
    <property type="term" value="F:3-oxoacyl-[acyl-carrier-protein] reductase (NADPH) activity"/>
    <property type="evidence" value="ECO:0007669"/>
    <property type="project" value="UniProtKB-UniRule"/>
</dbReference>
<dbReference type="FunFam" id="3.40.50.720:FF:000115">
    <property type="entry name" value="3-oxoacyl-[acyl-carrier-protein] reductase FabG"/>
    <property type="match status" value="1"/>
</dbReference>
<dbReference type="STRING" id="999415.HMPREF9943_01133"/>
<keyword evidence="9" id="KW-0443">Lipid metabolism</keyword>
<feature type="active site" description="Proton acceptor" evidence="7">
    <location>
        <position position="158"/>
    </location>
</feature>
<dbReference type="InterPro" id="IPR002347">
    <property type="entry name" value="SDR_fam"/>
</dbReference>
<evidence type="ECO:0000313" key="12">
    <source>
        <dbReference type="Proteomes" id="UP000011758"/>
    </source>
</evidence>
<dbReference type="InterPro" id="IPR057326">
    <property type="entry name" value="KR_dom"/>
</dbReference>
<dbReference type="UniPathway" id="UPA00094"/>
<comment type="subunit">
    <text evidence="9">Homotetramer.</text>
</comment>
<dbReference type="Gene3D" id="3.40.50.720">
    <property type="entry name" value="NAD(P)-binding Rossmann-like Domain"/>
    <property type="match status" value="1"/>
</dbReference>
<evidence type="ECO:0000256" key="2">
    <source>
        <dbReference type="ARBA" id="ARBA00006484"/>
    </source>
</evidence>
<evidence type="ECO:0000256" key="3">
    <source>
        <dbReference type="ARBA" id="ARBA00012948"/>
    </source>
</evidence>
<reference evidence="11 12" key="1">
    <citation type="submission" date="2013-02" db="EMBL/GenBank/DDBJ databases">
        <title>The Genome Sequence of Lactobacillus catenaformis F0143.</title>
        <authorList>
            <consortium name="The Broad Institute Genome Sequencing Platform"/>
            <person name="Earl A."/>
            <person name="Ward D."/>
            <person name="Feldgarden M."/>
            <person name="Gevers D."/>
            <person name="Izard J."/>
            <person name="Blanton J.M."/>
            <person name="Mathney J."/>
            <person name="Dewhirst F.E."/>
            <person name="Young S.K."/>
            <person name="Zeng Q."/>
            <person name="Gargeya S."/>
            <person name="Fitzgerald M."/>
            <person name="Haas B."/>
            <person name="Abouelleil A."/>
            <person name="Alvarado L."/>
            <person name="Arachchi H.M."/>
            <person name="Berlin A."/>
            <person name="Chapman S.B."/>
            <person name="Gearin G."/>
            <person name="Goldberg J."/>
            <person name="Griggs A."/>
            <person name="Gujja S."/>
            <person name="Hansen M."/>
            <person name="Heiman D."/>
            <person name="Howarth C."/>
            <person name="Larimer J."/>
            <person name="Lui A."/>
            <person name="MacDonald P.J.P."/>
            <person name="McCowen C."/>
            <person name="Montmayeur A."/>
            <person name="Murphy C."/>
            <person name="Neiman D."/>
            <person name="Pearson M."/>
            <person name="Priest M."/>
            <person name="Roberts A."/>
            <person name="Saif S."/>
            <person name="Shea T."/>
            <person name="Sisk P."/>
            <person name="Stolte C."/>
            <person name="Sykes S."/>
            <person name="Wortman J."/>
            <person name="Nusbaum C."/>
            <person name="Birren B."/>
        </authorList>
    </citation>
    <scope>NUCLEOTIDE SEQUENCE [LARGE SCALE GENOMIC DNA]</scope>
    <source>
        <strain evidence="11 12">OT 569</strain>
    </source>
</reference>
<dbReference type="InterPro" id="IPR020904">
    <property type="entry name" value="Sc_DH/Rdtase_CS"/>
</dbReference>
<gene>
    <name evidence="11" type="ORF">HMPREF9943_01133</name>
</gene>
<dbReference type="NCBIfam" id="TIGR01830">
    <property type="entry name" value="3oxo_ACP_reduc"/>
    <property type="match status" value="1"/>
</dbReference>
<dbReference type="GO" id="GO:0051287">
    <property type="term" value="F:NAD binding"/>
    <property type="evidence" value="ECO:0007669"/>
    <property type="project" value="UniProtKB-UniRule"/>
</dbReference>
<evidence type="ECO:0000256" key="5">
    <source>
        <dbReference type="ARBA" id="ARBA00023002"/>
    </source>
</evidence>
<dbReference type="InterPro" id="IPR050259">
    <property type="entry name" value="SDR"/>
</dbReference>
<evidence type="ECO:0000256" key="4">
    <source>
        <dbReference type="ARBA" id="ARBA00022857"/>
    </source>
</evidence>
<organism evidence="11 12">
    <name type="scientific">Eggerthia catenaformis OT 569 = DSM 20559</name>
    <dbReference type="NCBI Taxonomy" id="999415"/>
    <lineage>
        <taxon>Bacteria</taxon>
        <taxon>Bacillati</taxon>
        <taxon>Bacillota</taxon>
        <taxon>Erysipelotrichia</taxon>
        <taxon>Erysipelotrichales</taxon>
        <taxon>Coprobacillaceae</taxon>
        <taxon>Eggerthia</taxon>
    </lineage>
</organism>
<evidence type="ECO:0000313" key="11">
    <source>
        <dbReference type="EMBL" id="EMD16579.1"/>
    </source>
</evidence>
<dbReference type="Pfam" id="PF13561">
    <property type="entry name" value="adh_short_C2"/>
    <property type="match status" value="1"/>
</dbReference>
<feature type="binding site" evidence="8">
    <location>
        <begin position="158"/>
        <end position="162"/>
    </location>
    <ligand>
        <name>NADP(+)</name>
        <dbReference type="ChEBI" id="CHEBI:58349"/>
    </ligand>
</feature>
<keyword evidence="4 8" id="KW-0521">NADP</keyword>
<dbReference type="SUPFAM" id="SSF51735">
    <property type="entry name" value="NAD(P)-binding Rossmann-fold domains"/>
    <property type="match status" value="1"/>
</dbReference>